<evidence type="ECO:0000313" key="2">
    <source>
        <dbReference type="EMBL" id="SMH72290.1"/>
    </source>
</evidence>
<protein>
    <submittedName>
        <fullName evidence="2">Uncharacterized protein</fullName>
    </submittedName>
</protein>
<gene>
    <name evidence="2" type="ORF">NCS_30130</name>
</gene>
<dbReference type="AlphaFoldDB" id="A0A2H1FHP1"/>
<keyword evidence="3" id="KW-1185">Reference proteome</keyword>
<feature type="transmembrane region" description="Helical" evidence="1">
    <location>
        <begin position="76"/>
        <end position="99"/>
    </location>
</feature>
<dbReference type="Proteomes" id="UP000230607">
    <property type="component" value="Chromosome 1"/>
</dbReference>
<keyword evidence="1" id="KW-0812">Transmembrane</keyword>
<sequence>MTMTNIRSNCKFLDESKKNHLIKSIAVTYIPILLIMINVLVFHNVIIGLVATSAFLILNGSVVYEKLKSVLGEIKWIGITLGAFIFLVSICVISSPFVLFSAFSLEHLVVIVAISGIPIVVFRIRDNLPVNPIIFQKMEKINRYDLGLIAIWISLLILDIFVLSSNTTSDSTFLWKRIPLTHLYVFFIFLLVTGGILFRKISISVRSVIITASIIFACSYAVIVVPTLYSNDTWFLLGEIRGALNHDHLYVAQNTLVQNISTVSLGPFKIPEQYLTVWSRGISNTLGLYTSQLLSDGSLTFWRLLSPVFALGTTAVILFRIGHLVSKKYLFSLLLPFSFLFYSGLTYYMSQTVKLSLYAFFRLGPALLDYFFITKRQENISFCFDCYCS</sequence>
<feature type="transmembrane region" description="Helical" evidence="1">
    <location>
        <begin position="105"/>
        <end position="124"/>
    </location>
</feature>
<feature type="transmembrane region" description="Helical" evidence="1">
    <location>
        <begin position="301"/>
        <end position="322"/>
    </location>
</feature>
<evidence type="ECO:0000256" key="1">
    <source>
        <dbReference type="SAM" id="Phobius"/>
    </source>
</evidence>
<dbReference type="EMBL" id="LT841358">
    <property type="protein sequence ID" value="SMH72290.1"/>
    <property type="molecule type" value="Genomic_DNA"/>
</dbReference>
<evidence type="ECO:0000313" key="3">
    <source>
        <dbReference type="Proteomes" id="UP000230607"/>
    </source>
</evidence>
<keyword evidence="1" id="KW-0472">Membrane</keyword>
<reference evidence="3" key="1">
    <citation type="submission" date="2017-03" db="EMBL/GenBank/DDBJ databases">
        <authorList>
            <person name="Herbold C."/>
        </authorList>
    </citation>
    <scope>NUCLEOTIDE SEQUENCE [LARGE SCALE GENOMIC DNA]</scope>
</reference>
<feature type="transmembrane region" description="Helical" evidence="1">
    <location>
        <begin position="329"/>
        <end position="349"/>
    </location>
</feature>
<organism evidence="2 3">
    <name type="scientific">Candidatus Nitrosotalea okcheonensis</name>
    <dbReference type="NCBI Taxonomy" id="1903276"/>
    <lineage>
        <taxon>Archaea</taxon>
        <taxon>Nitrososphaerota</taxon>
        <taxon>Nitrososphaeria</taxon>
        <taxon>Nitrosotaleales</taxon>
        <taxon>Nitrosotaleaceae</taxon>
        <taxon>Nitrosotalea</taxon>
    </lineage>
</organism>
<feature type="transmembrane region" description="Helical" evidence="1">
    <location>
        <begin position="46"/>
        <end position="64"/>
    </location>
</feature>
<feature type="transmembrane region" description="Helical" evidence="1">
    <location>
        <begin position="208"/>
        <end position="229"/>
    </location>
</feature>
<feature type="transmembrane region" description="Helical" evidence="1">
    <location>
        <begin position="183"/>
        <end position="201"/>
    </location>
</feature>
<proteinExistence type="predicted"/>
<feature type="transmembrane region" description="Helical" evidence="1">
    <location>
        <begin position="21"/>
        <end position="40"/>
    </location>
</feature>
<feature type="transmembrane region" description="Helical" evidence="1">
    <location>
        <begin position="144"/>
        <end position="163"/>
    </location>
</feature>
<accession>A0A2H1FHP1</accession>
<name>A0A2H1FHP1_9ARCH</name>
<keyword evidence="1" id="KW-1133">Transmembrane helix</keyword>